<dbReference type="NCBIfam" id="NF033545">
    <property type="entry name" value="transpos_IS630"/>
    <property type="match status" value="1"/>
</dbReference>
<dbReference type="SUPFAM" id="SSF53098">
    <property type="entry name" value="Ribonuclease H-like"/>
    <property type="match status" value="1"/>
</dbReference>
<dbReference type="InterPro" id="IPR012337">
    <property type="entry name" value="RNaseH-like_sf"/>
</dbReference>
<dbReference type="InterPro" id="IPR036397">
    <property type="entry name" value="RNaseH_sf"/>
</dbReference>
<dbReference type="OrthoDB" id="565387at2"/>
<name>A0A506TWQ7_9HYPH</name>
<comment type="caution">
    <text evidence="3">The sequence shown here is derived from an EMBL/GenBank/DDBJ whole genome shotgun (WGS) entry which is preliminary data.</text>
</comment>
<keyword evidence="4" id="KW-1185">Reference proteome</keyword>
<feature type="domain" description="Tc1-like transposase DDE" evidence="2">
    <location>
        <begin position="147"/>
        <end position="283"/>
    </location>
</feature>
<feature type="region of interest" description="Disordered" evidence="1">
    <location>
        <begin position="39"/>
        <end position="62"/>
    </location>
</feature>
<dbReference type="InterPro" id="IPR047655">
    <property type="entry name" value="Transpos_IS630-like"/>
</dbReference>
<dbReference type="Pfam" id="PF13358">
    <property type="entry name" value="DDE_3"/>
    <property type="match status" value="1"/>
</dbReference>
<evidence type="ECO:0000313" key="4">
    <source>
        <dbReference type="Proteomes" id="UP000320314"/>
    </source>
</evidence>
<dbReference type="PANTHER" id="PTHR46564:SF1">
    <property type="entry name" value="TRANSPOSASE"/>
    <property type="match status" value="1"/>
</dbReference>
<protein>
    <submittedName>
        <fullName evidence="3">IS630 family transposase</fullName>
    </submittedName>
</protein>
<dbReference type="InterPro" id="IPR009057">
    <property type="entry name" value="Homeodomain-like_sf"/>
</dbReference>
<reference evidence="3 4" key="1">
    <citation type="submission" date="2019-06" db="EMBL/GenBank/DDBJ databases">
        <authorList>
            <person name="Li M."/>
        </authorList>
    </citation>
    <scope>NUCLEOTIDE SEQUENCE [LARGE SCALE GENOMIC DNA]</scope>
    <source>
        <strain evidence="3 4">BGMRC6574</strain>
    </source>
</reference>
<gene>
    <name evidence="3" type="ORF">FJU11_18180</name>
</gene>
<organism evidence="3 4">
    <name type="scientific">Pararhizobium mangrovi</name>
    <dbReference type="NCBI Taxonomy" id="2590452"/>
    <lineage>
        <taxon>Bacteria</taxon>
        <taxon>Pseudomonadati</taxon>
        <taxon>Pseudomonadota</taxon>
        <taxon>Alphaproteobacteria</taxon>
        <taxon>Hyphomicrobiales</taxon>
        <taxon>Rhizobiaceae</taxon>
        <taxon>Rhizobium/Agrobacterium group</taxon>
        <taxon>Pararhizobium</taxon>
    </lineage>
</organism>
<accession>A0A506TWQ7</accession>
<dbReference type="PANTHER" id="PTHR46564">
    <property type="entry name" value="TRANSPOSASE"/>
    <property type="match status" value="1"/>
</dbReference>
<dbReference type="Pfam" id="PF13384">
    <property type="entry name" value="HTH_23"/>
    <property type="match status" value="1"/>
</dbReference>
<evidence type="ECO:0000256" key="1">
    <source>
        <dbReference type="SAM" id="MobiDB-lite"/>
    </source>
</evidence>
<dbReference type="AlphaFoldDB" id="A0A506TWQ7"/>
<proteinExistence type="predicted"/>
<dbReference type="Gene3D" id="3.30.420.10">
    <property type="entry name" value="Ribonuclease H-like superfamily/Ribonuclease H"/>
    <property type="match status" value="1"/>
</dbReference>
<dbReference type="Proteomes" id="UP000320314">
    <property type="component" value="Unassembled WGS sequence"/>
</dbReference>
<evidence type="ECO:0000259" key="2">
    <source>
        <dbReference type="Pfam" id="PF13358"/>
    </source>
</evidence>
<dbReference type="SUPFAM" id="SSF46689">
    <property type="entry name" value="Homeodomain-like"/>
    <property type="match status" value="1"/>
</dbReference>
<dbReference type="EMBL" id="VHLH01000066">
    <property type="protein sequence ID" value="TPW25726.1"/>
    <property type="molecule type" value="Genomic_DNA"/>
</dbReference>
<evidence type="ECO:0000313" key="3">
    <source>
        <dbReference type="EMBL" id="TPW25726.1"/>
    </source>
</evidence>
<dbReference type="GO" id="GO:0003676">
    <property type="term" value="F:nucleic acid binding"/>
    <property type="evidence" value="ECO:0007669"/>
    <property type="project" value="InterPro"/>
</dbReference>
<dbReference type="InterPro" id="IPR038717">
    <property type="entry name" value="Tc1-like_DDE_dom"/>
</dbReference>
<sequence length="316" mass="35325">MTKAISVDLRSRVLAAVDAGASHRQAAERFDVSAASVSRWRTQAKHHDGRAQPGRQGGDRRSHHIEAQKDLILSLLAEAPDITIAEMRQALGDRGHRFGFGTIQRFFVRHGLTPQKKTAHAAEQDRPDILKRRQAWFDGQLDLDTARLVFIDETWAKTNMARTHGRSPRGERLRMAVPHGHWKTTTFVGALTLRGMIAPFVLSGPINRAAFEAYVQQVLVPELRPGDIVVMDNLSSHKSERTRELIEEAGASLLFLPPYSPDFNPIENAFSKLKAMLRKAAERTVEALWIRIGEIIGTFTPTECANYFAAMGYDAN</sequence>